<dbReference type="SUPFAM" id="SSF46548">
    <property type="entry name" value="alpha-helical ferredoxin"/>
    <property type="match status" value="1"/>
</dbReference>
<evidence type="ECO:0000256" key="2">
    <source>
        <dbReference type="ARBA" id="ARBA00022723"/>
    </source>
</evidence>
<evidence type="ECO:0000256" key="5">
    <source>
        <dbReference type="ARBA" id="ARBA00023014"/>
    </source>
</evidence>
<name>A0A7M2WT14_9BACT</name>
<evidence type="ECO:0000256" key="6">
    <source>
        <dbReference type="PIRNR" id="PIRNR000139"/>
    </source>
</evidence>
<gene>
    <name evidence="8" type="ORF">IPV69_20780</name>
</gene>
<evidence type="ECO:0000259" key="7">
    <source>
        <dbReference type="PROSITE" id="PS51379"/>
    </source>
</evidence>
<organism evidence="8 9">
    <name type="scientific">Humisphaera borealis</name>
    <dbReference type="NCBI Taxonomy" id="2807512"/>
    <lineage>
        <taxon>Bacteria</taxon>
        <taxon>Pseudomonadati</taxon>
        <taxon>Planctomycetota</taxon>
        <taxon>Phycisphaerae</taxon>
        <taxon>Tepidisphaerales</taxon>
        <taxon>Tepidisphaeraceae</taxon>
        <taxon>Humisphaera</taxon>
    </lineage>
</organism>
<dbReference type="GO" id="GO:0051539">
    <property type="term" value="F:4 iron, 4 sulfur cluster binding"/>
    <property type="evidence" value="ECO:0007669"/>
    <property type="project" value="UniProtKB-UniRule"/>
</dbReference>
<dbReference type="GO" id="GO:0019154">
    <property type="term" value="F:glycolate dehydrogenase activity"/>
    <property type="evidence" value="ECO:0007669"/>
    <property type="project" value="UniProtKB-EC"/>
</dbReference>
<dbReference type="KEGG" id="hbs:IPV69_20780"/>
<dbReference type="InterPro" id="IPR009051">
    <property type="entry name" value="Helical_ferredxn"/>
</dbReference>
<comment type="cofactor">
    <cofactor evidence="6">
        <name>[4Fe-4S] cluster</name>
        <dbReference type="ChEBI" id="CHEBI:49883"/>
    </cofactor>
    <text evidence="6">Binds 2 [4Fe-4S] clusters.</text>
</comment>
<keyword evidence="4 6" id="KW-0408">Iron</keyword>
<dbReference type="Proteomes" id="UP000593765">
    <property type="component" value="Chromosome"/>
</dbReference>
<dbReference type="PROSITE" id="PS51379">
    <property type="entry name" value="4FE4S_FER_2"/>
    <property type="match status" value="2"/>
</dbReference>
<keyword evidence="6" id="KW-0813">Transport</keyword>
<dbReference type="PIRSF" id="PIRSF000139">
    <property type="entry name" value="Glc_ox_4Fe-4S"/>
    <property type="match status" value="1"/>
</dbReference>
<dbReference type="InterPro" id="IPR012257">
    <property type="entry name" value="Glc_ox_4Fe-4S"/>
</dbReference>
<evidence type="ECO:0000313" key="9">
    <source>
        <dbReference type="Proteomes" id="UP000593765"/>
    </source>
</evidence>
<dbReference type="InterPro" id="IPR017896">
    <property type="entry name" value="4Fe4S_Fe-S-bd"/>
</dbReference>
<dbReference type="EMBL" id="CP063458">
    <property type="protein sequence ID" value="QOV88648.1"/>
    <property type="molecule type" value="Genomic_DNA"/>
</dbReference>
<evidence type="ECO:0000256" key="1">
    <source>
        <dbReference type="ARBA" id="ARBA00022485"/>
    </source>
</evidence>
<dbReference type="PANTHER" id="PTHR32479">
    <property type="entry name" value="GLYCOLATE OXIDASE IRON-SULFUR SUBUNIT"/>
    <property type="match status" value="1"/>
</dbReference>
<dbReference type="EC" id="1.1.99.14" evidence="6"/>
<dbReference type="InterPro" id="IPR017900">
    <property type="entry name" value="4Fe4S_Fe_S_CS"/>
</dbReference>
<dbReference type="AlphaFoldDB" id="A0A7M2WT14"/>
<keyword evidence="6" id="KW-0249">Electron transport</keyword>
<keyword evidence="1 6" id="KW-0004">4Fe-4S</keyword>
<keyword evidence="2 6" id="KW-0479">Metal-binding</keyword>
<dbReference type="GO" id="GO:0046872">
    <property type="term" value="F:metal ion binding"/>
    <property type="evidence" value="ECO:0007669"/>
    <property type="project" value="UniProtKB-UniRule"/>
</dbReference>
<dbReference type="RefSeq" id="WP_206291645.1">
    <property type="nucleotide sequence ID" value="NZ_CP063458.1"/>
</dbReference>
<feature type="domain" description="4Fe-4S ferredoxin-type" evidence="7">
    <location>
        <begin position="16"/>
        <end position="49"/>
    </location>
</feature>
<keyword evidence="5 6" id="KW-0411">Iron-sulfur</keyword>
<evidence type="ECO:0000256" key="3">
    <source>
        <dbReference type="ARBA" id="ARBA00022737"/>
    </source>
</evidence>
<dbReference type="PANTHER" id="PTHR32479:SF17">
    <property type="entry name" value="GLYCOLATE OXIDASE IRON-SULFUR SUBUNIT"/>
    <property type="match status" value="1"/>
</dbReference>
<accession>A0A7M2WT14</accession>
<keyword evidence="9" id="KW-1185">Reference proteome</keyword>
<dbReference type="InterPro" id="IPR004017">
    <property type="entry name" value="Cys_rich_dom"/>
</dbReference>
<dbReference type="Pfam" id="PF02754">
    <property type="entry name" value="CCG"/>
    <property type="match status" value="2"/>
</dbReference>
<protein>
    <recommendedName>
        <fullName evidence="6">Glycolate oxidase iron-sulfur subunit</fullName>
        <ecNumber evidence="6">1.1.99.14</ecNumber>
    </recommendedName>
</protein>
<dbReference type="Gene3D" id="1.10.1060.10">
    <property type="entry name" value="Alpha-helical ferredoxin"/>
    <property type="match status" value="1"/>
</dbReference>
<comment type="catalytic activity">
    <reaction evidence="6">
        <text>glycolate + A = glyoxylate + AH2</text>
        <dbReference type="Rhea" id="RHEA:21264"/>
        <dbReference type="ChEBI" id="CHEBI:13193"/>
        <dbReference type="ChEBI" id="CHEBI:17499"/>
        <dbReference type="ChEBI" id="CHEBI:29805"/>
        <dbReference type="ChEBI" id="CHEBI:36655"/>
        <dbReference type="EC" id="1.1.99.14"/>
    </reaction>
</comment>
<reference evidence="8 9" key="1">
    <citation type="submission" date="2020-10" db="EMBL/GenBank/DDBJ databases">
        <title>Wide distribution of Phycisphaera-like planctomycetes from WD2101 soil group in peatlands and genome analysis of the first cultivated representative.</title>
        <authorList>
            <person name="Dedysh S.N."/>
            <person name="Beletsky A.V."/>
            <person name="Ivanova A."/>
            <person name="Kulichevskaya I.S."/>
            <person name="Suzina N.E."/>
            <person name="Philippov D.A."/>
            <person name="Rakitin A.L."/>
            <person name="Mardanov A.V."/>
            <person name="Ravin N.V."/>
        </authorList>
    </citation>
    <scope>NUCLEOTIDE SEQUENCE [LARGE SCALE GENOMIC DNA]</scope>
    <source>
        <strain evidence="8 9">M1803</strain>
    </source>
</reference>
<evidence type="ECO:0000256" key="4">
    <source>
        <dbReference type="ARBA" id="ARBA00023004"/>
    </source>
</evidence>
<evidence type="ECO:0000313" key="8">
    <source>
        <dbReference type="EMBL" id="QOV88648.1"/>
    </source>
</evidence>
<keyword evidence="3" id="KW-0677">Repeat</keyword>
<sequence length="448" mass="48136">MTAPLAQVNPSALRLDPRTLDRGLSCVHCGLCLPVCPTYTQNGLEADSPRGRIQLMLGLHEGKIEATETVRHHLDLCLDCRACETACPSNVVYHELIEETRAKLPPAHMSVQDRIVRWMFLHVLTKPTRLKLALLPARLLQKIGVYALLRRSGLFNLLPAGLRKMEAMLPDDGPLWPRAVAVSLPPSSVPSTNRSETAEVSMFPGCVGSIMFARVNQQAVDLLQAAGCTVIAPSGGCCGAIHHHNGLHGDAEAMARQVIDQTLPIGAAKLPKYIVTNIAGCGAMLRDYGTLLRDDPAYAERAKQFAARVRDITEVLAEIGLPAMAHPVEMTATYHDACHLIHAQKVAAQPRALLASVPGLKLVPLPESDMCCGAAGTYNLTQPAMASDLADRKLRYVASTGAKVCIAGNVGCSMHMQSAARQAGQPLKVVHPVEILHQAVFGDHHGPT</sequence>
<feature type="domain" description="4Fe-4S ferredoxin-type" evidence="7">
    <location>
        <begin position="68"/>
        <end position="99"/>
    </location>
</feature>
<proteinExistence type="predicted"/>
<dbReference type="PROSITE" id="PS00198">
    <property type="entry name" value="4FE4S_FER_1"/>
    <property type="match status" value="1"/>
</dbReference>
<comment type="function">
    <text evidence="6">Component of a complex that catalyzes the oxidation of glycolate to glyoxylate.</text>
</comment>
<dbReference type="Pfam" id="PF13183">
    <property type="entry name" value="Fer4_8"/>
    <property type="match status" value="1"/>
</dbReference>
<comment type="catalytic activity">
    <reaction evidence="6">
        <text>(R)-lactate + A = pyruvate + AH2</text>
        <dbReference type="Rhea" id="RHEA:15089"/>
        <dbReference type="ChEBI" id="CHEBI:13193"/>
        <dbReference type="ChEBI" id="CHEBI:15361"/>
        <dbReference type="ChEBI" id="CHEBI:16004"/>
        <dbReference type="ChEBI" id="CHEBI:17499"/>
    </reaction>
</comment>